<accession>A0AAD6UVT4</accession>
<dbReference type="AlphaFoldDB" id="A0AAD6UVT4"/>
<dbReference type="EMBL" id="JARJCW010000089">
    <property type="protein sequence ID" value="KAJ7195624.1"/>
    <property type="molecule type" value="Genomic_DNA"/>
</dbReference>
<reference evidence="1" key="1">
    <citation type="submission" date="2023-03" db="EMBL/GenBank/DDBJ databases">
        <title>Massive genome expansion in bonnet fungi (Mycena s.s.) driven by repeated elements and novel gene families across ecological guilds.</title>
        <authorList>
            <consortium name="Lawrence Berkeley National Laboratory"/>
            <person name="Harder C.B."/>
            <person name="Miyauchi S."/>
            <person name="Viragh M."/>
            <person name="Kuo A."/>
            <person name="Thoen E."/>
            <person name="Andreopoulos B."/>
            <person name="Lu D."/>
            <person name="Skrede I."/>
            <person name="Drula E."/>
            <person name="Henrissat B."/>
            <person name="Morin E."/>
            <person name="Kohler A."/>
            <person name="Barry K."/>
            <person name="LaButti K."/>
            <person name="Morin E."/>
            <person name="Salamov A."/>
            <person name="Lipzen A."/>
            <person name="Mereny Z."/>
            <person name="Hegedus B."/>
            <person name="Baldrian P."/>
            <person name="Stursova M."/>
            <person name="Weitz H."/>
            <person name="Taylor A."/>
            <person name="Grigoriev I.V."/>
            <person name="Nagy L.G."/>
            <person name="Martin F."/>
            <person name="Kauserud H."/>
        </authorList>
    </citation>
    <scope>NUCLEOTIDE SEQUENCE</scope>
    <source>
        <strain evidence="1">9144</strain>
    </source>
</reference>
<gene>
    <name evidence="1" type="ORF">GGX14DRAFT_674584</name>
</gene>
<proteinExistence type="predicted"/>
<evidence type="ECO:0000313" key="1">
    <source>
        <dbReference type="EMBL" id="KAJ7195624.1"/>
    </source>
</evidence>
<sequence>MPEIKTISMGTTAQTSYAPVNENQDIYSWLRTECRIYQSGPPQLRSRSHILAGLQHWSCCMGPVALLGLTVFCRFRGSIGGLAAPKLSWKLFYRSPPRFLFQIKDCLHKASSWRTDFSRTTSMHWHSTTVRASRDLRSRVHLCVPFPVIYAVETSWLCPAIKRQRCPYAQRHHPHALCNNAGERTAAPACTPAGTLPCHARCGNPPPRALCNNAGECTAVLAGTPAVFPVTHVMGIRWSRAPDEAATPSRPTAAPPRRCATTRAFLTLCLRGGRRSETQQHHPDGLRNNTLVRKPVLAGMHARFTICANPGVAHPNEAVGR</sequence>
<organism evidence="1 2">
    <name type="scientific">Mycena pura</name>
    <dbReference type="NCBI Taxonomy" id="153505"/>
    <lineage>
        <taxon>Eukaryota</taxon>
        <taxon>Fungi</taxon>
        <taxon>Dikarya</taxon>
        <taxon>Basidiomycota</taxon>
        <taxon>Agaricomycotina</taxon>
        <taxon>Agaricomycetes</taxon>
        <taxon>Agaricomycetidae</taxon>
        <taxon>Agaricales</taxon>
        <taxon>Marasmiineae</taxon>
        <taxon>Mycenaceae</taxon>
        <taxon>Mycena</taxon>
    </lineage>
</organism>
<keyword evidence="2" id="KW-1185">Reference proteome</keyword>
<evidence type="ECO:0000313" key="2">
    <source>
        <dbReference type="Proteomes" id="UP001219525"/>
    </source>
</evidence>
<name>A0AAD6UVT4_9AGAR</name>
<dbReference type="Proteomes" id="UP001219525">
    <property type="component" value="Unassembled WGS sequence"/>
</dbReference>
<comment type="caution">
    <text evidence="1">The sequence shown here is derived from an EMBL/GenBank/DDBJ whole genome shotgun (WGS) entry which is preliminary data.</text>
</comment>
<protein>
    <submittedName>
        <fullName evidence="1">Uncharacterized protein</fullName>
    </submittedName>
</protein>